<keyword evidence="3" id="KW-1185">Reference proteome</keyword>
<organism evidence="1">
    <name type="scientific">Physcomitrium patens</name>
    <name type="common">Spreading-leaved earth moss</name>
    <name type="synonym">Physcomitrella patens</name>
    <dbReference type="NCBI Taxonomy" id="3218"/>
    <lineage>
        <taxon>Eukaryota</taxon>
        <taxon>Viridiplantae</taxon>
        <taxon>Streptophyta</taxon>
        <taxon>Embryophyta</taxon>
        <taxon>Bryophyta</taxon>
        <taxon>Bryophytina</taxon>
        <taxon>Bryopsida</taxon>
        <taxon>Funariidae</taxon>
        <taxon>Funariales</taxon>
        <taxon>Funariaceae</taxon>
        <taxon>Physcomitrium</taxon>
    </lineage>
</organism>
<gene>
    <name evidence="1" type="ORF">PHYPA_005184</name>
</gene>
<reference evidence="1 3" key="2">
    <citation type="journal article" date="2018" name="Plant J.">
        <title>The Physcomitrella patens chromosome-scale assembly reveals moss genome structure and evolution.</title>
        <authorList>
            <person name="Lang D."/>
            <person name="Ullrich K.K."/>
            <person name="Murat F."/>
            <person name="Fuchs J."/>
            <person name="Jenkins J."/>
            <person name="Haas F.B."/>
            <person name="Piednoel M."/>
            <person name="Gundlach H."/>
            <person name="Van Bel M."/>
            <person name="Meyberg R."/>
            <person name="Vives C."/>
            <person name="Morata J."/>
            <person name="Symeonidi A."/>
            <person name="Hiss M."/>
            <person name="Muchero W."/>
            <person name="Kamisugi Y."/>
            <person name="Saleh O."/>
            <person name="Blanc G."/>
            <person name="Decker E.L."/>
            <person name="van Gessel N."/>
            <person name="Grimwood J."/>
            <person name="Hayes R.D."/>
            <person name="Graham S.W."/>
            <person name="Gunter L.E."/>
            <person name="McDaniel S.F."/>
            <person name="Hoernstein S.N.W."/>
            <person name="Larsson A."/>
            <person name="Li F.W."/>
            <person name="Perroud P.F."/>
            <person name="Phillips J."/>
            <person name="Ranjan P."/>
            <person name="Rokshar D.S."/>
            <person name="Rothfels C.J."/>
            <person name="Schneider L."/>
            <person name="Shu S."/>
            <person name="Stevenson D.W."/>
            <person name="Thummler F."/>
            <person name="Tillich M."/>
            <person name="Villarreal Aguilar J.C."/>
            <person name="Widiez T."/>
            <person name="Wong G.K."/>
            <person name="Wymore A."/>
            <person name="Zhang Y."/>
            <person name="Zimmer A.D."/>
            <person name="Quatrano R.S."/>
            <person name="Mayer K.F.X."/>
            <person name="Goodstein D."/>
            <person name="Casacuberta J.M."/>
            <person name="Vandepoele K."/>
            <person name="Reski R."/>
            <person name="Cuming A.C."/>
            <person name="Tuskan G.A."/>
            <person name="Maumus F."/>
            <person name="Salse J."/>
            <person name="Schmutz J."/>
            <person name="Rensing S.A."/>
        </authorList>
    </citation>
    <scope>NUCLEOTIDE SEQUENCE [LARGE SCALE GENOMIC DNA]</scope>
    <source>
        <strain evidence="2 3">cv. Gransden 2004</strain>
    </source>
</reference>
<name>A0A2K1KWP0_PHYPA</name>
<dbReference type="Gramene" id="Pp3c3_30780V3.1">
    <property type="protein sequence ID" value="Pp3c3_30780V3.1"/>
    <property type="gene ID" value="Pp3c3_30780"/>
</dbReference>
<proteinExistence type="predicted"/>
<protein>
    <submittedName>
        <fullName evidence="1 2">Uncharacterized protein</fullName>
    </submittedName>
</protein>
<sequence>MFLLIEPRQAMCTYAQSFTTWVCSCGVLIVGVQLSARMLKYSINGVQASVPASSVDIEGSSFFWCRDLYHCKFFDHLVFL</sequence>
<dbReference type="AlphaFoldDB" id="A0A2K1KWP0"/>
<reference evidence="1 3" key="1">
    <citation type="journal article" date="2008" name="Science">
        <title>The Physcomitrella genome reveals evolutionary insights into the conquest of land by plants.</title>
        <authorList>
            <person name="Rensing S."/>
            <person name="Lang D."/>
            <person name="Zimmer A."/>
            <person name="Terry A."/>
            <person name="Salamov A."/>
            <person name="Shapiro H."/>
            <person name="Nishiyama T."/>
            <person name="Perroud P.-F."/>
            <person name="Lindquist E."/>
            <person name="Kamisugi Y."/>
            <person name="Tanahashi T."/>
            <person name="Sakakibara K."/>
            <person name="Fujita T."/>
            <person name="Oishi K."/>
            <person name="Shin-I T."/>
            <person name="Kuroki Y."/>
            <person name="Toyoda A."/>
            <person name="Suzuki Y."/>
            <person name="Hashimoto A."/>
            <person name="Yamaguchi K."/>
            <person name="Sugano A."/>
            <person name="Kohara Y."/>
            <person name="Fujiyama A."/>
            <person name="Anterola A."/>
            <person name="Aoki S."/>
            <person name="Ashton N."/>
            <person name="Barbazuk W.B."/>
            <person name="Barker E."/>
            <person name="Bennetzen J."/>
            <person name="Bezanilla M."/>
            <person name="Blankenship R."/>
            <person name="Cho S.H."/>
            <person name="Dutcher S."/>
            <person name="Estelle M."/>
            <person name="Fawcett J.A."/>
            <person name="Gundlach H."/>
            <person name="Hanada K."/>
            <person name="Heyl A."/>
            <person name="Hicks K.A."/>
            <person name="Hugh J."/>
            <person name="Lohr M."/>
            <person name="Mayer K."/>
            <person name="Melkozernov A."/>
            <person name="Murata T."/>
            <person name="Nelson D."/>
            <person name="Pils B."/>
            <person name="Prigge M."/>
            <person name="Reiss B."/>
            <person name="Renner T."/>
            <person name="Rombauts S."/>
            <person name="Rushton P."/>
            <person name="Sanderfoot A."/>
            <person name="Schween G."/>
            <person name="Shiu S.-H."/>
            <person name="Stueber K."/>
            <person name="Theodoulou F.L."/>
            <person name="Tu H."/>
            <person name="Van de Peer Y."/>
            <person name="Verrier P.J."/>
            <person name="Waters E."/>
            <person name="Wood A."/>
            <person name="Yang L."/>
            <person name="Cove D."/>
            <person name="Cuming A."/>
            <person name="Hasebe M."/>
            <person name="Lucas S."/>
            <person name="Mishler D.B."/>
            <person name="Reski R."/>
            <person name="Grigoriev I."/>
            <person name="Quatrano R.S."/>
            <person name="Boore J.L."/>
        </authorList>
    </citation>
    <scope>NUCLEOTIDE SEQUENCE [LARGE SCALE GENOMIC DNA]</scope>
    <source>
        <strain evidence="2 3">cv. Gransden 2004</strain>
    </source>
</reference>
<dbReference type="Proteomes" id="UP000006727">
    <property type="component" value="Chromosome 3"/>
</dbReference>
<dbReference type="EnsemblPlants" id="Pp3c3_30780V3.1">
    <property type="protein sequence ID" value="Pp3c3_30780V3.1"/>
    <property type="gene ID" value="Pp3c3_30780"/>
</dbReference>
<evidence type="ECO:0000313" key="1">
    <source>
        <dbReference type="EMBL" id="PNR58189.1"/>
    </source>
</evidence>
<dbReference type="EMBL" id="ABEU02000003">
    <property type="protein sequence ID" value="PNR58189.1"/>
    <property type="molecule type" value="Genomic_DNA"/>
</dbReference>
<accession>A0A2K1KWP0</accession>
<dbReference type="InParanoid" id="A0A2K1KWP0"/>
<evidence type="ECO:0000313" key="2">
    <source>
        <dbReference type="EnsemblPlants" id="Pp3c3_30780V3.1"/>
    </source>
</evidence>
<reference evidence="2" key="3">
    <citation type="submission" date="2020-12" db="UniProtKB">
        <authorList>
            <consortium name="EnsemblPlants"/>
        </authorList>
    </citation>
    <scope>IDENTIFICATION</scope>
</reference>
<evidence type="ECO:0000313" key="3">
    <source>
        <dbReference type="Proteomes" id="UP000006727"/>
    </source>
</evidence>